<dbReference type="RefSeq" id="WP_190187714.1">
    <property type="nucleotide sequence ID" value="NZ_BMVP01000024.1"/>
</dbReference>
<accession>A0ABQ3F3Y1</accession>
<sequence>MDAALDVAVDLAPGAKLDADLIMALGLNDDIDMSGGAKGLSDADLHLSTRF</sequence>
<protein>
    <submittedName>
        <fullName evidence="1">Uncharacterized protein</fullName>
    </submittedName>
</protein>
<dbReference type="EMBL" id="BMVP01000024">
    <property type="protein sequence ID" value="GHB84058.1"/>
    <property type="molecule type" value="Genomic_DNA"/>
</dbReference>
<keyword evidence="2" id="KW-1185">Reference proteome</keyword>
<evidence type="ECO:0000313" key="1">
    <source>
        <dbReference type="EMBL" id="GHB84058.1"/>
    </source>
</evidence>
<dbReference type="Proteomes" id="UP000642673">
    <property type="component" value="Unassembled WGS sequence"/>
</dbReference>
<reference evidence="2" key="1">
    <citation type="journal article" date="2019" name="Int. J. Syst. Evol. Microbiol.">
        <title>The Global Catalogue of Microorganisms (GCM) 10K type strain sequencing project: providing services to taxonomists for standard genome sequencing and annotation.</title>
        <authorList>
            <consortium name="The Broad Institute Genomics Platform"/>
            <consortium name="The Broad Institute Genome Sequencing Center for Infectious Disease"/>
            <person name="Wu L."/>
            <person name="Ma J."/>
        </authorList>
    </citation>
    <scope>NUCLEOTIDE SEQUENCE [LARGE SCALE GENOMIC DNA]</scope>
    <source>
        <strain evidence="2">JCM 4738</strain>
    </source>
</reference>
<gene>
    <name evidence="1" type="ORF">GCM10010347_63740</name>
</gene>
<proteinExistence type="predicted"/>
<name>A0ABQ3F3Y1_9ACTN</name>
<comment type="caution">
    <text evidence="1">The sequence shown here is derived from an EMBL/GenBank/DDBJ whole genome shotgun (WGS) entry which is preliminary data.</text>
</comment>
<organism evidence="1 2">
    <name type="scientific">Streptomyces cirratus</name>
    <dbReference type="NCBI Taxonomy" id="68187"/>
    <lineage>
        <taxon>Bacteria</taxon>
        <taxon>Bacillati</taxon>
        <taxon>Actinomycetota</taxon>
        <taxon>Actinomycetes</taxon>
        <taxon>Kitasatosporales</taxon>
        <taxon>Streptomycetaceae</taxon>
        <taxon>Streptomyces</taxon>
    </lineage>
</organism>
<evidence type="ECO:0000313" key="2">
    <source>
        <dbReference type="Proteomes" id="UP000642673"/>
    </source>
</evidence>